<dbReference type="EMBL" id="JATAAI010000011">
    <property type="protein sequence ID" value="KAK1742463.1"/>
    <property type="molecule type" value="Genomic_DNA"/>
</dbReference>
<feature type="region of interest" description="Disordered" evidence="1">
    <location>
        <begin position="1"/>
        <end position="51"/>
    </location>
</feature>
<organism evidence="2 3">
    <name type="scientific">Skeletonema marinoi</name>
    <dbReference type="NCBI Taxonomy" id="267567"/>
    <lineage>
        <taxon>Eukaryota</taxon>
        <taxon>Sar</taxon>
        <taxon>Stramenopiles</taxon>
        <taxon>Ochrophyta</taxon>
        <taxon>Bacillariophyta</taxon>
        <taxon>Coscinodiscophyceae</taxon>
        <taxon>Thalassiosirophycidae</taxon>
        <taxon>Thalassiosirales</taxon>
        <taxon>Skeletonemataceae</taxon>
        <taxon>Skeletonema</taxon>
        <taxon>Skeletonema marinoi-dohrnii complex</taxon>
    </lineage>
</organism>
<protein>
    <submittedName>
        <fullName evidence="2">Uncharacterized protein</fullName>
    </submittedName>
</protein>
<evidence type="ECO:0000313" key="2">
    <source>
        <dbReference type="EMBL" id="KAK1742463.1"/>
    </source>
</evidence>
<reference evidence="2" key="1">
    <citation type="submission" date="2023-06" db="EMBL/GenBank/DDBJ databases">
        <title>Survivors Of The Sea: Transcriptome response of Skeletonema marinoi to long-term dormancy.</title>
        <authorList>
            <person name="Pinder M.I.M."/>
            <person name="Kourtchenko O."/>
            <person name="Robertson E.K."/>
            <person name="Larsson T."/>
            <person name="Maumus F."/>
            <person name="Osuna-Cruz C.M."/>
            <person name="Vancaester E."/>
            <person name="Stenow R."/>
            <person name="Vandepoele K."/>
            <person name="Ploug H."/>
            <person name="Bruchert V."/>
            <person name="Godhe A."/>
            <person name="Topel M."/>
        </authorList>
    </citation>
    <scope>NUCLEOTIDE SEQUENCE</scope>
    <source>
        <strain evidence="2">R05AC</strain>
    </source>
</reference>
<evidence type="ECO:0000313" key="3">
    <source>
        <dbReference type="Proteomes" id="UP001224775"/>
    </source>
</evidence>
<keyword evidence="3" id="KW-1185">Reference proteome</keyword>
<accession>A0AAD8YA67</accession>
<gene>
    <name evidence="2" type="ORF">QTG54_007028</name>
</gene>
<dbReference type="Proteomes" id="UP001224775">
    <property type="component" value="Unassembled WGS sequence"/>
</dbReference>
<dbReference type="AlphaFoldDB" id="A0AAD8YA67"/>
<name>A0AAD8YA67_9STRA</name>
<proteinExistence type="predicted"/>
<comment type="caution">
    <text evidence="2">The sequence shown here is derived from an EMBL/GenBank/DDBJ whole genome shotgun (WGS) entry which is preliminary data.</text>
</comment>
<sequence>MADTAKIIEENAAAPSEDDGSLPVAAELDSTSFLPDDDAEEAPSDSLGTALSVPVADASLDNASSDNNSDGPDTNVEGWFSRHALPVTEGVKISLDDWGVYCVEQLKLLPSDIFLGMFDPEKLIVRETAKIALEKLKEEGPVDLSKCVVAQVASASAKFRNKKETTADGKPSPKKIPRNAKHMMEARQTEGQDPILSLMVSSVFGVPLATKTICYVSMYAMPFVQVAPKQRLLGL</sequence>
<evidence type="ECO:0000256" key="1">
    <source>
        <dbReference type="SAM" id="MobiDB-lite"/>
    </source>
</evidence>